<evidence type="ECO:0000313" key="2">
    <source>
        <dbReference type="Proteomes" id="UP000443582"/>
    </source>
</evidence>
<accession>A0ABY0IJE4</accession>
<organism evidence="1 2">
    <name type="scientific">Halobacteriovorax vibrionivorans</name>
    <dbReference type="NCBI Taxonomy" id="2152716"/>
    <lineage>
        <taxon>Bacteria</taxon>
        <taxon>Pseudomonadati</taxon>
        <taxon>Bdellovibrionota</taxon>
        <taxon>Bacteriovoracia</taxon>
        <taxon>Bacteriovoracales</taxon>
        <taxon>Halobacteriovoraceae</taxon>
        <taxon>Halobacteriovorax</taxon>
    </lineage>
</organism>
<comment type="caution">
    <text evidence="1">The sequence shown here is derived from an EMBL/GenBank/DDBJ whole genome shotgun (WGS) entry which is preliminary data.</text>
</comment>
<dbReference type="Gene3D" id="3.80.30.30">
    <property type="match status" value="1"/>
</dbReference>
<dbReference type="EMBL" id="QDKL01000001">
    <property type="protein sequence ID" value="RZF22218.1"/>
    <property type="molecule type" value="Genomic_DNA"/>
</dbReference>
<sequence length="333" mass="38579">MKIEKIFIEEEARNGEIALSLPKRFPKAQVVYIDNHADIWGRVKKPYLHKRDSLNLFIAHKKGSLVKEAPDAYGISGEPHYYFIHAYNCIYECDYCYLQGYFNSPDLVLFVNHQEIMASMQEIADKTTGNLWFHAGEFSDSLALTHLTNELSFYHDFAKRNSKCFIELRTKSANIKELMKLDPLPNFITSFSLSPKNKIKSHDLKTPSLAARLKAIEKLYKAGHPIGLHFDPVIHTDQFEEEYQELINEVSNIIPLNKVEYISIGVVRFTKDVYSQVKKNYPKTTYFHSELTKGEDGKIRYPRPMRHWILGKIKDMCLKAGAIEKAVYLCMEE</sequence>
<evidence type="ECO:0008006" key="3">
    <source>
        <dbReference type="Google" id="ProtNLM"/>
    </source>
</evidence>
<name>A0ABY0IJE4_9BACT</name>
<keyword evidence="2" id="KW-1185">Reference proteome</keyword>
<dbReference type="PANTHER" id="PTHR37822">
    <property type="entry name" value="SPORE PHOTOPRODUCT LYASE-RELATED"/>
    <property type="match status" value="1"/>
</dbReference>
<dbReference type="InterPro" id="IPR049539">
    <property type="entry name" value="SPL"/>
</dbReference>
<reference evidence="2" key="1">
    <citation type="journal article" date="2019" name="Int. J. Syst. Evol. Microbiol.">
        <title>Halobacteriovorax valvorus sp. nov., a novel prokaryotic predator isolated from coastal seawater of China.</title>
        <authorList>
            <person name="Chen M.-X."/>
        </authorList>
    </citation>
    <scope>NUCLEOTIDE SEQUENCE [LARGE SCALE GENOMIC DNA]</scope>
    <source>
        <strain evidence="2">BL9</strain>
    </source>
</reference>
<dbReference type="Proteomes" id="UP000443582">
    <property type="component" value="Unassembled WGS sequence"/>
</dbReference>
<dbReference type="Gene3D" id="3.40.50.12110">
    <property type="match status" value="1"/>
</dbReference>
<dbReference type="RefSeq" id="WP_114705162.1">
    <property type="nucleotide sequence ID" value="NZ_QDKL01000001.1"/>
</dbReference>
<proteinExistence type="predicted"/>
<evidence type="ECO:0000313" key="1">
    <source>
        <dbReference type="EMBL" id="RZF22218.1"/>
    </source>
</evidence>
<dbReference type="Pfam" id="PF20903">
    <property type="entry name" value="SPL"/>
    <property type="match status" value="1"/>
</dbReference>
<protein>
    <recommendedName>
        <fullName evidence="3">DNA photolyase</fullName>
    </recommendedName>
</protein>
<dbReference type="PANTHER" id="PTHR37822:SF2">
    <property type="entry name" value="SPORE PHOTOPRODUCT LYASE"/>
    <property type="match status" value="1"/>
</dbReference>
<gene>
    <name evidence="1" type="ORF">DAY19_00180</name>
</gene>